<keyword evidence="2" id="KW-1185">Reference proteome</keyword>
<accession>A0A154P8Q1</accession>
<organism evidence="1 2">
    <name type="scientific">Dufourea novaeangliae</name>
    <name type="common">Sweat bee</name>
    <dbReference type="NCBI Taxonomy" id="178035"/>
    <lineage>
        <taxon>Eukaryota</taxon>
        <taxon>Metazoa</taxon>
        <taxon>Ecdysozoa</taxon>
        <taxon>Arthropoda</taxon>
        <taxon>Hexapoda</taxon>
        <taxon>Insecta</taxon>
        <taxon>Pterygota</taxon>
        <taxon>Neoptera</taxon>
        <taxon>Endopterygota</taxon>
        <taxon>Hymenoptera</taxon>
        <taxon>Apocrita</taxon>
        <taxon>Aculeata</taxon>
        <taxon>Apoidea</taxon>
        <taxon>Anthophila</taxon>
        <taxon>Halictidae</taxon>
        <taxon>Rophitinae</taxon>
        <taxon>Dufourea</taxon>
    </lineage>
</organism>
<reference evidence="1 2" key="1">
    <citation type="submission" date="2015-07" db="EMBL/GenBank/DDBJ databases">
        <title>The genome of Dufourea novaeangliae.</title>
        <authorList>
            <person name="Pan H."/>
            <person name="Kapheim K."/>
        </authorList>
    </citation>
    <scope>NUCLEOTIDE SEQUENCE [LARGE SCALE GENOMIC DNA]</scope>
    <source>
        <strain evidence="1">0120121106</strain>
        <tissue evidence="1">Whole body</tissue>
    </source>
</reference>
<dbReference type="AlphaFoldDB" id="A0A154P8Q1"/>
<dbReference type="Proteomes" id="UP000076502">
    <property type="component" value="Unassembled WGS sequence"/>
</dbReference>
<name>A0A154P8Q1_DUFNO</name>
<evidence type="ECO:0000313" key="1">
    <source>
        <dbReference type="EMBL" id="KZC08295.1"/>
    </source>
</evidence>
<sequence>MKKGGLKGEEWGGRMRDGWLRWCCGVSRGRSKAEGRGRGWEGLRRRRVAPVEGRKVEEGGSGWLVGDALRELPAARSRDSYPRPIIDRSPEKRRTHCAHRALYLAPYQLSVAHPRGEANVGKVA</sequence>
<dbReference type="EMBL" id="KQ434846">
    <property type="protein sequence ID" value="KZC08295.1"/>
    <property type="molecule type" value="Genomic_DNA"/>
</dbReference>
<protein>
    <submittedName>
        <fullName evidence="1">Uncharacterized protein</fullName>
    </submittedName>
</protein>
<gene>
    <name evidence="1" type="ORF">WN55_09199</name>
</gene>
<evidence type="ECO:0000313" key="2">
    <source>
        <dbReference type="Proteomes" id="UP000076502"/>
    </source>
</evidence>
<proteinExistence type="predicted"/>